<keyword evidence="2" id="KW-1185">Reference proteome</keyword>
<dbReference type="EMBL" id="JASBWR010000039">
    <property type="protein sequence ID" value="KAJ9104758.1"/>
    <property type="molecule type" value="Genomic_DNA"/>
</dbReference>
<name>A0ACC2VZY1_9TREE</name>
<gene>
    <name evidence="1" type="ORF">QFC19_003899</name>
</gene>
<reference evidence="1" key="1">
    <citation type="submission" date="2023-04" db="EMBL/GenBank/DDBJ databases">
        <title>Draft Genome sequencing of Naganishia species isolated from polar environments using Oxford Nanopore Technology.</title>
        <authorList>
            <person name="Leo P."/>
            <person name="Venkateswaran K."/>
        </authorList>
    </citation>
    <scope>NUCLEOTIDE SEQUENCE</scope>
    <source>
        <strain evidence="1">MNA-CCFEE 5261</strain>
    </source>
</reference>
<organism evidence="1 2">
    <name type="scientific">Naganishia cerealis</name>
    <dbReference type="NCBI Taxonomy" id="610337"/>
    <lineage>
        <taxon>Eukaryota</taxon>
        <taxon>Fungi</taxon>
        <taxon>Dikarya</taxon>
        <taxon>Basidiomycota</taxon>
        <taxon>Agaricomycotina</taxon>
        <taxon>Tremellomycetes</taxon>
        <taxon>Filobasidiales</taxon>
        <taxon>Filobasidiaceae</taxon>
        <taxon>Naganishia</taxon>
    </lineage>
</organism>
<accession>A0ACC2VZY1</accession>
<sequence>MASDDEAKYREALAAYHSSLRENFLSFLWSRPAHESFSAERNGLAQHDDDSADNVFDLRPRRSDKRKGRVFSPMVDLASPEISENSRQPGPSGLDKDCQHITIGPMDATTVPTSPILEKSLNVINPLTGRRLGSNPRLPTPPGREQIRQQAIQEVRRHRRQPRESDSVIKPRTGWEEKEAPTPPMERSKPNGSNRQILQPFCAEPGNCLELSVFGGYTSSQRKFRSVPSCPSRSVENHRAKSLSSSAERGRIATEQLQRCTFSASSSSAVAVPELSRLRIKPLKELQQMSYYGTRRDQITPRYQVSTKCAHEETESESESEPSSTSGRSSQSSLAVTSPVARHGSSDSTVITGGASFEGPTIVGPRHVDDALYPPLSATHPLAKHRLPIDRTNSTTTTLTDLTPRTEGSEASFAALAPSPVFATEMPLDPTSPRDRPSGVESAETTSDSREHISACPPPKQHLSVDTKATSFYRP</sequence>
<evidence type="ECO:0000313" key="2">
    <source>
        <dbReference type="Proteomes" id="UP001241377"/>
    </source>
</evidence>
<evidence type="ECO:0000313" key="1">
    <source>
        <dbReference type="EMBL" id="KAJ9104758.1"/>
    </source>
</evidence>
<proteinExistence type="predicted"/>
<comment type="caution">
    <text evidence="1">The sequence shown here is derived from an EMBL/GenBank/DDBJ whole genome shotgun (WGS) entry which is preliminary data.</text>
</comment>
<dbReference type="Proteomes" id="UP001241377">
    <property type="component" value="Unassembled WGS sequence"/>
</dbReference>
<protein>
    <submittedName>
        <fullName evidence="1">Uncharacterized protein</fullName>
    </submittedName>
</protein>